<evidence type="ECO:0000256" key="1">
    <source>
        <dbReference type="ARBA" id="ARBA00022723"/>
    </source>
</evidence>
<feature type="region of interest" description="Disordered" evidence="5">
    <location>
        <begin position="1"/>
        <end position="85"/>
    </location>
</feature>
<evidence type="ECO:0000256" key="2">
    <source>
        <dbReference type="ARBA" id="ARBA00022771"/>
    </source>
</evidence>
<evidence type="ECO:0000256" key="4">
    <source>
        <dbReference type="PROSITE-ProRule" id="PRU00723"/>
    </source>
</evidence>
<dbReference type="SMART" id="SM00356">
    <property type="entry name" value="ZnF_C3H1"/>
    <property type="match status" value="2"/>
</dbReference>
<sequence length="739" mass="77112">MSGFPQPYGAGSGAGANGHRQSQQRQSGDFRSNGASPAAFGPHGNGPVPVPPGNMNNRNAMMGGPHGRGPFDGPRSPPNNKNTSHVPCKFFKQNACQAGKACPFLHSTEPATETAPCKYFAKGNCKFGAKCALAHILPNGQRVNRPDMPVGALPARMNVMPGKDPALASSLLSIAARNVPPGIPMAQPDYEQLGHTPQKPQFDKIPTIDTTFSSYPGSAYGSPPSDPHGRLPTSPNLHPSTAMDAPLPASFDSQGISHAARYGPIAQSVPSTFGLESPPSSLPNNRGALQQLRYSAYGDNQKRVARPGQQASSPPTEPVPFARRAMHSERFSTRPKMISASLGANGPMSAISAGELGSDDEWTDDFALEEEYVPNALHDLLTPQERMRRSSRNGDEESPLTGRRSLSGFATPNENLTVGSHSSKVGSPGAGLGTSPSRFSHLFASKNANSATISKQPSLNELAARSPTSAELYEIGTTARPSQPAFSSHVGSPLRNASLYPTTPTGGPNPTSHPTSKSSSPALRPVASPSLRPIGSRTTSGSRPPSGDLTSLIASRSPPRQSSMSIISQQLQRTRIESRAAEENRNGTLQHPTASRALSNPSVGSTGSGMTSPNSGFTPAVGGTVPMRGNFDRAVSSSSIGRSDKIDEETAMFEMEADPNESGSGTGPNDPRLVGSNTTVPQAMNTEDDDTLGASGGTYADHAKNAPGKQAGVSSYWPWAGSGRGRTDPGVIGGGRGKQ</sequence>
<feature type="compositionally biased region" description="Acidic residues" evidence="5">
    <location>
        <begin position="646"/>
        <end position="659"/>
    </location>
</feature>
<gene>
    <name evidence="7" type="ORF">EV356DRAFT_341129</name>
</gene>
<dbReference type="Gene3D" id="4.10.1000.10">
    <property type="entry name" value="Zinc finger, CCCH-type"/>
    <property type="match status" value="1"/>
</dbReference>
<feature type="domain" description="C3H1-type" evidence="6">
    <location>
        <begin position="111"/>
        <end position="138"/>
    </location>
</feature>
<dbReference type="InterPro" id="IPR000571">
    <property type="entry name" value="Znf_CCCH"/>
</dbReference>
<feature type="compositionally biased region" description="Low complexity" evidence="5">
    <location>
        <begin position="501"/>
        <end position="521"/>
    </location>
</feature>
<evidence type="ECO:0000259" key="6">
    <source>
        <dbReference type="PROSITE" id="PS50103"/>
    </source>
</evidence>
<feature type="compositionally biased region" description="Polar residues" evidence="5">
    <location>
        <begin position="479"/>
        <end position="490"/>
    </location>
</feature>
<dbReference type="PROSITE" id="PS50103">
    <property type="entry name" value="ZF_C3H1"/>
    <property type="match status" value="2"/>
</dbReference>
<reference evidence="7" key="1">
    <citation type="journal article" date="2020" name="Stud. Mycol.">
        <title>101 Dothideomycetes genomes: a test case for predicting lifestyles and emergence of pathogens.</title>
        <authorList>
            <person name="Haridas S."/>
            <person name="Albert R."/>
            <person name="Binder M."/>
            <person name="Bloem J."/>
            <person name="Labutti K."/>
            <person name="Salamov A."/>
            <person name="Andreopoulos B."/>
            <person name="Baker S."/>
            <person name="Barry K."/>
            <person name="Bills G."/>
            <person name="Bluhm B."/>
            <person name="Cannon C."/>
            <person name="Castanera R."/>
            <person name="Culley D."/>
            <person name="Daum C."/>
            <person name="Ezra D."/>
            <person name="Gonzalez J."/>
            <person name="Henrissat B."/>
            <person name="Kuo A."/>
            <person name="Liang C."/>
            <person name="Lipzen A."/>
            <person name="Lutzoni F."/>
            <person name="Magnuson J."/>
            <person name="Mondo S."/>
            <person name="Nolan M."/>
            <person name="Ohm R."/>
            <person name="Pangilinan J."/>
            <person name="Park H.-J."/>
            <person name="Ramirez L."/>
            <person name="Alfaro M."/>
            <person name="Sun H."/>
            <person name="Tritt A."/>
            <person name="Yoshinaga Y."/>
            <person name="Zwiers L.-H."/>
            <person name="Turgeon B."/>
            <person name="Goodwin S."/>
            <person name="Spatafora J."/>
            <person name="Crous P."/>
            <person name="Grigoriev I."/>
        </authorList>
    </citation>
    <scope>NUCLEOTIDE SEQUENCE</scope>
    <source>
        <strain evidence="7">Tuck. ex Michener</strain>
    </source>
</reference>
<feature type="compositionally biased region" description="Polar residues" evidence="5">
    <location>
        <begin position="586"/>
        <end position="617"/>
    </location>
</feature>
<proteinExistence type="predicted"/>
<feature type="compositionally biased region" description="Basic and acidic residues" evidence="5">
    <location>
        <begin position="574"/>
        <end position="585"/>
    </location>
</feature>
<feature type="compositionally biased region" description="Basic and acidic residues" evidence="5">
    <location>
        <begin position="385"/>
        <end position="395"/>
    </location>
</feature>
<feature type="region of interest" description="Disordered" evidence="5">
    <location>
        <begin position="478"/>
        <end position="739"/>
    </location>
</feature>
<feature type="compositionally biased region" description="Polar residues" evidence="5">
    <location>
        <begin position="675"/>
        <end position="685"/>
    </location>
</feature>
<accession>A0A6A6GY57</accession>
<feature type="zinc finger region" description="C3H1-type" evidence="4">
    <location>
        <begin position="82"/>
        <end position="109"/>
    </location>
</feature>
<dbReference type="AlphaFoldDB" id="A0A6A6GY57"/>
<keyword evidence="3 4" id="KW-0862">Zinc</keyword>
<keyword evidence="2 4" id="KW-0863">Zinc-finger</keyword>
<dbReference type="Pfam" id="PF18044">
    <property type="entry name" value="zf-CCCH_4"/>
    <property type="match status" value="1"/>
</dbReference>
<dbReference type="Proteomes" id="UP000800092">
    <property type="component" value="Unassembled WGS sequence"/>
</dbReference>
<dbReference type="Pfam" id="PF14608">
    <property type="entry name" value="zf-CCCH_2"/>
    <property type="match status" value="1"/>
</dbReference>
<protein>
    <recommendedName>
        <fullName evidence="6">C3H1-type domain-containing protein</fullName>
    </recommendedName>
</protein>
<feature type="compositionally biased region" description="Polar residues" evidence="5">
    <location>
        <begin position="408"/>
        <end position="425"/>
    </location>
</feature>
<dbReference type="InterPro" id="IPR036855">
    <property type="entry name" value="Znf_CCCH_sf"/>
</dbReference>
<evidence type="ECO:0000256" key="5">
    <source>
        <dbReference type="SAM" id="MobiDB-lite"/>
    </source>
</evidence>
<feature type="domain" description="C3H1-type" evidence="6">
    <location>
        <begin position="82"/>
        <end position="109"/>
    </location>
</feature>
<feature type="compositionally biased region" description="Polar residues" evidence="5">
    <location>
        <begin position="536"/>
        <end position="554"/>
    </location>
</feature>
<feature type="region of interest" description="Disordered" evidence="5">
    <location>
        <begin position="377"/>
        <end position="433"/>
    </location>
</feature>
<feature type="compositionally biased region" description="Low complexity" evidence="5">
    <location>
        <begin position="41"/>
        <end position="63"/>
    </location>
</feature>
<evidence type="ECO:0000256" key="3">
    <source>
        <dbReference type="ARBA" id="ARBA00022833"/>
    </source>
</evidence>
<evidence type="ECO:0000313" key="7">
    <source>
        <dbReference type="EMBL" id="KAF2230531.1"/>
    </source>
</evidence>
<feature type="compositionally biased region" description="Low complexity" evidence="5">
    <location>
        <begin position="555"/>
        <end position="569"/>
    </location>
</feature>
<dbReference type="EMBL" id="ML991840">
    <property type="protein sequence ID" value="KAF2230531.1"/>
    <property type="molecule type" value="Genomic_DNA"/>
</dbReference>
<organism evidence="7 8">
    <name type="scientific">Viridothelium virens</name>
    <name type="common">Speckled blister lichen</name>
    <name type="synonym">Trypethelium virens</name>
    <dbReference type="NCBI Taxonomy" id="1048519"/>
    <lineage>
        <taxon>Eukaryota</taxon>
        <taxon>Fungi</taxon>
        <taxon>Dikarya</taxon>
        <taxon>Ascomycota</taxon>
        <taxon>Pezizomycotina</taxon>
        <taxon>Dothideomycetes</taxon>
        <taxon>Dothideomycetes incertae sedis</taxon>
        <taxon>Trypetheliales</taxon>
        <taxon>Trypetheliaceae</taxon>
        <taxon>Viridothelium</taxon>
    </lineage>
</organism>
<feature type="zinc finger region" description="C3H1-type" evidence="4">
    <location>
        <begin position="111"/>
        <end position="138"/>
    </location>
</feature>
<dbReference type="SUPFAM" id="SSF90229">
    <property type="entry name" value="CCCH zinc finger"/>
    <property type="match status" value="1"/>
</dbReference>
<feature type="region of interest" description="Disordered" evidence="5">
    <location>
        <begin position="213"/>
        <end position="241"/>
    </location>
</feature>
<keyword evidence="8" id="KW-1185">Reference proteome</keyword>
<dbReference type="OrthoDB" id="411372at2759"/>
<evidence type="ECO:0000313" key="8">
    <source>
        <dbReference type="Proteomes" id="UP000800092"/>
    </source>
</evidence>
<dbReference type="InterPro" id="IPR041367">
    <property type="entry name" value="Znf-CCCH_4"/>
</dbReference>
<name>A0A6A6GY57_VIRVR</name>
<keyword evidence="1 4" id="KW-0479">Metal-binding</keyword>
<feature type="compositionally biased region" description="Polar residues" evidence="5">
    <location>
        <begin position="19"/>
        <end position="35"/>
    </location>
</feature>
<feature type="region of interest" description="Disordered" evidence="5">
    <location>
        <begin position="301"/>
        <end position="322"/>
    </location>
</feature>
<feature type="compositionally biased region" description="Low complexity" evidence="5">
    <location>
        <begin position="213"/>
        <end position="223"/>
    </location>
</feature>
<dbReference type="GO" id="GO:0008270">
    <property type="term" value="F:zinc ion binding"/>
    <property type="evidence" value="ECO:0007669"/>
    <property type="project" value="UniProtKB-KW"/>
</dbReference>